<feature type="coiled-coil region" evidence="3">
    <location>
        <begin position="343"/>
        <end position="419"/>
    </location>
</feature>
<feature type="coiled-coil region" evidence="3">
    <location>
        <begin position="269"/>
        <end position="300"/>
    </location>
</feature>
<dbReference type="Pfam" id="PF03470">
    <property type="entry name" value="zf-XS"/>
    <property type="match status" value="1"/>
</dbReference>
<dbReference type="OMA" id="ARVWAST"/>
<dbReference type="Proteomes" id="UP000004995">
    <property type="component" value="Unassembled WGS sequence"/>
</dbReference>
<evidence type="ECO:0008006" key="10">
    <source>
        <dbReference type="Google" id="ProtNLM"/>
    </source>
</evidence>
<dbReference type="AlphaFoldDB" id="K3XFW6"/>
<dbReference type="Pfam" id="PF03468">
    <property type="entry name" value="XS"/>
    <property type="match status" value="1"/>
</dbReference>
<feature type="domain" description="Zinc finger-XS" evidence="6">
    <location>
        <begin position="43"/>
        <end position="84"/>
    </location>
</feature>
<evidence type="ECO:0000256" key="3">
    <source>
        <dbReference type="SAM" id="Coils"/>
    </source>
</evidence>
<dbReference type="OrthoDB" id="1892195at2759"/>
<dbReference type="Gene3D" id="3.30.70.2890">
    <property type="entry name" value="XS domain"/>
    <property type="match status" value="1"/>
</dbReference>
<dbReference type="InterPro" id="IPR005380">
    <property type="entry name" value="XS_domain"/>
</dbReference>
<sequence>MDHSSDEDTEISDTEIDDYEGKIYARLMSGDLKVKKNGESYSCPFCSSKKKNNYSISSLVQHASGVSAAPNRQAKEKATHRALVKHLKNDLAKSSEPRPKVIPVEPEPLQNRDEKFVWPWMGILVNVPTEWKDGRQVGESGNRLKGQLSHFCPLKVIPLWTFRGHSGNAIVEFGKDWNGFRNARTFESHFAAGGYGKKDWIGKKNQGSELYGWFARAEDYNSPGLIGDHLRKNGDLKSVNDLAKEGARKTDKLPLPEIRKMQQLARQHSQKIIDENQKLRSELETKMNELDVRSKQLDELAAKSGYDRRNLEQEKQKNAIRSSHLKLATLEQQKADENVLKLVEEQKREKHAALKKILLLEQQLDAKQKLELEIQQLKGKLKVMEHMPGDEDSASKNKINELSEALQEKIDELDGMESLNQTLVIKESKSNIELQEARNELENGLLDISGGRAHIGIKRMGELDLKAFSKACRKKCSEEDAEVTAAFLCSKWEAEIKNPDWHPFRIVMADGKEMEIIEDDAKLRGLREEHGEEIYTLVTKALCEINEYKSKGSYSVGELWNFKEDRKVTLKEAVQFVLKQWRTNRRKQR</sequence>
<evidence type="ECO:0000259" key="6">
    <source>
        <dbReference type="Pfam" id="PF03470"/>
    </source>
</evidence>
<gene>
    <name evidence="7" type="ORF">SETIT_5G458000v2</name>
</gene>
<dbReference type="FunCoup" id="K3XFW6">
    <property type="interactions" value="313"/>
</dbReference>
<keyword evidence="2" id="KW-0943">RNA-mediated gene silencing</keyword>
<dbReference type="EMBL" id="AGNK02003463">
    <property type="status" value="NOT_ANNOTATED_CDS"/>
    <property type="molecule type" value="Genomic_DNA"/>
</dbReference>
<evidence type="ECO:0000256" key="2">
    <source>
        <dbReference type="ARBA" id="ARBA00023158"/>
    </source>
</evidence>
<dbReference type="InterPro" id="IPR005381">
    <property type="entry name" value="Znf-XS_domain"/>
</dbReference>
<name>K3XFW6_SETIT</name>
<dbReference type="InterPro" id="IPR045177">
    <property type="entry name" value="FDM1-5/IDN2"/>
</dbReference>
<keyword evidence="1 3" id="KW-0175">Coiled coil</keyword>
<proteinExistence type="predicted"/>
<evidence type="ECO:0000313" key="8">
    <source>
        <dbReference type="EnsemblPlants" id="KQL08673"/>
    </source>
</evidence>
<dbReference type="CDD" id="cd12266">
    <property type="entry name" value="RRM_like_XS"/>
    <property type="match status" value="1"/>
</dbReference>
<dbReference type="GO" id="GO:0080188">
    <property type="term" value="P:gene silencing by siRNA-directed DNA methylation"/>
    <property type="evidence" value="ECO:0007669"/>
    <property type="project" value="InterPro"/>
</dbReference>
<dbReference type="Pfam" id="PF03469">
    <property type="entry name" value="XH"/>
    <property type="match status" value="1"/>
</dbReference>
<dbReference type="STRING" id="4555.K3XFW6"/>
<keyword evidence="9" id="KW-1185">Reference proteome</keyword>
<dbReference type="HOGENOM" id="CLU_021775_1_1_1"/>
<dbReference type="eggNOG" id="ENOG502QRE8">
    <property type="taxonomic scope" value="Eukaryota"/>
</dbReference>
<dbReference type="EnsemblPlants" id="KQL08673">
    <property type="protein sequence ID" value="KQL08673"/>
    <property type="gene ID" value="SETIT_000785mg"/>
</dbReference>
<reference evidence="7 9" key="1">
    <citation type="journal article" date="2012" name="Nat. Biotechnol.">
        <title>Reference genome sequence of the model plant Setaria.</title>
        <authorList>
            <person name="Bennetzen J.L."/>
            <person name="Schmutz J."/>
            <person name="Wang H."/>
            <person name="Percifield R."/>
            <person name="Hawkins J."/>
            <person name="Pontaroli A.C."/>
            <person name="Estep M."/>
            <person name="Feng L."/>
            <person name="Vaughn J.N."/>
            <person name="Grimwood J."/>
            <person name="Jenkins J."/>
            <person name="Barry K."/>
            <person name="Lindquist E."/>
            <person name="Hellsten U."/>
            <person name="Deshpande S."/>
            <person name="Wang X."/>
            <person name="Wu X."/>
            <person name="Mitros T."/>
            <person name="Triplett J."/>
            <person name="Yang X."/>
            <person name="Ye C.Y."/>
            <person name="Mauro-Herrera M."/>
            <person name="Wang L."/>
            <person name="Li P."/>
            <person name="Sharma M."/>
            <person name="Sharma R."/>
            <person name="Ronald P.C."/>
            <person name="Panaud O."/>
            <person name="Kellogg E.A."/>
            <person name="Brutnell T.P."/>
            <person name="Doust A.N."/>
            <person name="Tuskan G.A."/>
            <person name="Rokhsar D."/>
            <person name="Devos K.M."/>
        </authorList>
    </citation>
    <scope>NUCLEOTIDE SEQUENCE [LARGE SCALE GENOMIC DNA]</scope>
    <source>
        <strain evidence="9">cv. Yugu1</strain>
        <strain evidence="7">Yugu1</strain>
    </source>
</reference>
<dbReference type="EMBL" id="CM003532">
    <property type="protein sequence ID" value="RCV29117.1"/>
    <property type="molecule type" value="Genomic_DNA"/>
</dbReference>
<dbReference type="InterPro" id="IPR038588">
    <property type="entry name" value="XS_domain_sf"/>
</dbReference>
<evidence type="ECO:0000313" key="7">
    <source>
        <dbReference type="EMBL" id="RCV29117.1"/>
    </source>
</evidence>
<reference evidence="7" key="2">
    <citation type="submission" date="2015-07" db="EMBL/GenBank/DDBJ databases">
        <authorList>
            <person name="Noorani M."/>
        </authorList>
    </citation>
    <scope>NUCLEOTIDE SEQUENCE</scope>
    <source>
        <strain evidence="7">Yugu1</strain>
    </source>
</reference>
<evidence type="ECO:0000256" key="1">
    <source>
        <dbReference type="ARBA" id="ARBA00023054"/>
    </source>
</evidence>
<dbReference type="PANTHER" id="PTHR21596:SF61">
    <property type="entry name" value="OS01G0633200 PROTEIN"/>
    <property type="match status" value="1"/>
</dbReference>
<feature type="domain" description="XS" evidence="4">
    <location>
        <begin position="113"/>
        <end position="222"/>
    </location>
</feature>
<dbReference type="Gramene" id="KQL08673">
    <property type="protein sequence ID" value="KQL08673"/>
    <property type="gene ID" value="SETIT_000785mg"/>
</dbReference>
<evidence type="ECO:0000313" key="9">
    <source>
        <dbReference type="Proteomes" id="UP000004995"/>
    </source>
</evidence>
<evidence type="ECO:0000259" key="5">
    <source>
        <dbReference type="Pfam" id="PF03469"/>
    </source>
</evidence>
<evidence type="ECO:0000259" key="4">
    <source>
        <dbReference type="Pfam" id="PF03468"/>
    </source>
</evidence>
<accession>K3XFW6</accession>
<feature type="domain" description="Factor of DNA methylation 1-5/IDN2" evidence="5">
    <location>
        <begin position="458"/>
        <end position="587"/>
    </location>
</feature>
<protein>
    <recommendedName>
        <fullName evidence="10">Factor of DNA methylation 1-5/IDN2 domain-containing protein</fullName>
    </recommendedName>
</protein>
<organism evidence="8 9">
    <name type="scientific">Setaria italica</name>
    <name type="common">Foxtail millet</name>
    <name type="synonym">Panicum italicum</name>
    <dbReference type="NCBI Taxonomy" id="4555"/>
    <lineage>
        <taxon>Eukaryota</taxon>
        <taxon>Viridiplantae</taxon>
        <taxon>Streptophyta</taxon>
        <taxon>Embryophyta</taxon>
        <taxon>Tracheophyta</taxon>
        <taxon>Spermatophyta</taxon>
        <taxon>Magnoliopsida</taxon>
        <taxon>Liliopsida</taxon>
        <taxon>Poales</taxon>
        <taxon>Poaceae</taxon>
        <taxon>PACMAD clade</taxon>
        <taxon>Panicoideae</taxon>
        <taxon>Panicodae</taxon>
        <taxon>Paniceae</taxon>
        <taxon>Cenchrinae</taxon>
        <taxon>Setaria</taxon>
    </lineage>
</organism>
<dbReference type="InterPro" id="IPR005379">
    <property type="entry name" value="FDM1-5/IDN2_XH"/>
</dbReference>
<reference evidence="8" key="3">
    <citation type="submission" date="2018-08" db="UniProtKB">
        <authorList>
            <consortium name="EnsemblPlants"/>
        </authorList>
    </citation>
    <scope>IDENTIFICATION</scope>
    <source>
        <strain evidence="8">Yugu1</strain>
    </source>
</reference>
<dbReference type="PANTHER" id="PTHR21596">
    <property type="entry name" value="RIBONUCLEASE P SUBUNIT P38"/>
    <property type="match status" value="1"/>
</dbReference>